<keyword evidence="2" id="KW-1003">Cell membrane</keyword>
<evidence type="ECO:0000256" key="6">
    <source>
        <dbReference type="ARBA" id="ARBA00025718"/>
    </source>
</evidence>
<keyword evidence="9" id="KW-1185">Reference proteome</keyword>
<dbReference type="Pfam" id="PF06638">
    <property type="entry name" value="Strabismus"/>
    <property type="match status" value="1"/>
</dbReference>
<dbReference type="AlphaFoldDB" id="A0A7J7K4G5"/>
<protein>
    <submittedName>
        <fullName evidence="8">VANGL1</fullName>
    </submittedName>
</protein>
<feature type="transmembrane region" description="Helical" evidence="7">
    <location>
        <begin position="199"/>
        <end position="221"/>
    </location>
</feature>
<keyword evidence="3 7" id="KW-0812">Transmembrane</keyword>
<evidence type="ECO:0000256" key="1">
    <source>
        <dbReference type="ARBA" id="ARBA00004651"/>
    </source>
</evidence>
<comment type="similarity">
    <text evidence="6">Belongs to the Vang family.</text>
</comment>
<comment type="subcellular location">
    <subcellularLocation>
        <location evidence="1">Cell membrane</location>
        <topology evidence="1">Multi-pass membrane protein</topology>
    </subcellularLocation>
</comment>
<evidence type="ECO:0000256" key="5">
    <source>
        <dbReference type="ARBA" id="ARBA00023136"/>
    </source>
</evidence>
<evidence type="ECO:0000313" key="8">
    <source>
        <dbReference type="EMBL" id="KAF6032476.1"/>
    </source>
</evidence>
<organism evidence="8 9">
    <name type="scientific">Bugula neritina</name>
    <name type="common">Brown bryozoan</name>
    <name type="synonym">Sertularia neritina</name>
    <dbReference type="NCBI Taxonomy" id="10212"/>
    <lineage>
        <taxon>Eukaryota</taxon>
        <taxon>Metazoa</taxon>
        <taxon>Spiralia</taxon>
        <taxon>Lophotrochozoa</taxon>
        <taxon>Bryozoa</taxon>
        <taxon>Gymnolaemata</taxon>
        <taxon>Cheilostomatida</taxon>
        <taxon>Flustrina</taxon>
        <taxon>Buguloidea</taxon>
        <taxon>Bugulidae</taxon>
        <taxon>Bugula</taxon>
    </lineage>
</organism>
<sequence>MVRNQFALVEICLYTTAYIRRYTATDQNDHVGIQILPQDDNWADNTTAVTSETGWSDMDDVKMTTSEAMEKSVGLNCSRRYAGSVVTGFIATIAFFSPIAMIVIPHVVPNIGLADLRCRPDCEGYIISLVVKLLILLIGSWALFVRRPKATMPRSFVFRVVIIVLLFVLSFAYWLFYVFRLLSIQSVSTGLGSSDFKTVVLFASSMVDSLIFIHYVAIILVEIRQLQTIYTIKILRSPDGQSRTYSIGQLSVQRAAVLCLEWYYRDFPVYNPYLENAIHRKSNKVSQSNMSANKYKVYDVDGPLGGPAGGDSLTEQKSKAIFAAAARRRDAGHNERYYEEQEYERRVAKRKSRLLTAAEESFTHIKRLREESGPAIPMDSKEAADAIFPSMARALQKFLRVTRQQPAYTIEMIMEHLARCVNYDMSPRLS</sequence>
<dbReference type="Proteomes" id="UP000593567">
    <property type="component" value="Unassembled WGS sequence"/>
</dbReference>
<gene>
    <name evidence="8" type="ORF">EB796_009214</name>
</gene>
<feature type="transmembrane region" description="Helical" evidence="7">
    <location>
        <begin position="156"/>
        <end position="179"/>
    </location>
</feature>
<comment type="caution">
    <text evidence="8">The sequence shown here is derived from an EMBL/GenBank/DDBJ whole genome shotgun (WGS) entry which is preliminary data.</text>
</comment>
<feature type="transmembrane region" description="Helical" evidence="7">
    <location>
        <begin position="124"/>
        <end position="144"/>
    </location>
</feature>
<keyword evidence="5 7" id="KW-0472">Membrane</keyword>
<evidence type="ECO:0000256" key="7">
    <source>
        <dbReference type="SAM" id="Phobius"/>
    </source>
</evidence>
<dbReference type="GO" id="GO:0005886">
    <property type="term" value="C:plasma membrane"/>
    <property type="evidence" value="ECO:0007669"/>
    <property type="project" value="UniProtKB-SubCell"/>
</dbReference>
<dbReference type="EMBL" id="VXIV02001502">
    <property type="protein sequence ID" value="KAF6032476.1"/>
    <property type="molecule type" value="Genomic_DNA"/>
</dbReference>
<proteinExistence type="inferred from homology"/>
<evidence type="ECO:0000313" key="9">
    <source>
        <dbReference type="Proteomes" id="UP000593567"/>
    </source>
</evidence>
<accession>A0A7J7K4G5</accession>
<dbReference type="PANTHER" id="PTHR20886">
    <property type="entry name" value="VANG-LIKE PROTEIN"/>
    <property type="match status" value="1"/>
</dbReference>
<feature type="transmembrane region" description="Helical" evidence="7">
    <location>
        <begin position="81"/>
        <end position="104"/>
    </location>
</feature>
<name>A0A7J7K4G5_BUGNE</name>
<keyword evidence="4 7" id="KW-1133">Transmembrane helix</keyword>
<reference evidence="8" key="1">
    <citation type="submission" date="2020-06" db="EMBL/GenBank/DDBJ databases">
        <title>Draft genome of Bugula neritina, a colonial animal packing powerful symbionts and potential medicines.</title>
        <authorList>
            <person name="Rayko M."/>
        </authorList>
    </citation>
    <scope>NUCLEOTIDE SEQUENCE [LARGE SCALE GENOMIC DNA]</scope>
    <source>
        <strain evidence="8">Kwan_BN1</strain>
    </source>
</reference>
<evidence type="ECO:0000256" key="4">
    <source>
        <dbReference type="ARBA" id="ARBA00022989"/>
    </source>
</evidence>
<evidence type="ECO:0000256" key="2">
    <source>
        <dbReference type="ARBA" id="ARBA00022475"/>
    </source>
</evidence>
<evidence type="ECO:0000256" key="3">
    <source>
        <dbReference type="ARBA" id="ARBA00022692"/>
    </source>
</evidence>
<dbReference type="InterPro" id="IPR009539">
    <property type="entry name" value="VANGL"/>
</dbReference>
<dbReference type="OrthoDB" id="8887313at2759"/>